<organism evidence="1 2">
    <name type="scientific">Arthrobotrys musiformis</name>
    <dbReference type="NCBI Taxonomy" id="47236"/>
    <lineage>
        <taxon>Eukaryota</taxon>
        <taxon>Fungi</taxon>
        <taxon>Dikarya</taxon>
        <taxon>Ascomycota</taxon>
        <taxon>Pezizomycotina</taxon>
        <taxon>Orbiliomycetes</taxon>
        <taxon>Orbiliales</taxon>
        <taxon>Orbiliaceae</taxon>
        <taxon>Arthrobotrys</taxon>
    </lineage>
</organism>
<evidence type="ECO:0000313" key="2">
    <source>
        <dbReference type="Proteomes" id="UP001370758"/>
    </source>
</evidence>
<keyword evidence="2" id="KW-1185">Reference proteome</keyword>
<evidence type="ECO:0000313" key="1">
    <source>
        <dbReference type="EMBL" id="KAK6507977.1"/>
    </source>
</evidence>
<comment type="caution">
    <text evidence="1">The sequence shown here is derived from an EMBL/GenBank/DDBJ whole genome shotgun (WGS) entry which is preliminary data.</text>
</comment>
<accession>A0AAV9WIK0</accession>
<gene>
    <name evidence="1" type="ORF">TWF481_006397</name>
</gene>
<dbReference type="EMBL" id="JAVHJL010000003">
    <property type="protein sequence ID" value="KAK6507977.1"/>
    <property type="molecule type" value="Genomic_DNA"/>
</dbReference>
<sequence>MSVEPLRQKAQEIWTANFTDGPYSNLIQADYLISKSSHTYSDILKAPKTLTTAVPNAALQDDNSIAFKRTWATAAGRCTAFCIRIVRRLQEYDSPAFDFKFYDLRGHRVARCMKTGILIDSSSAVGVLVLKDGADWVRLEEEESNPKWKWDGGESKFKTERGLKVSAEPLTVQQCMTQCLSEVRDRFEPLCLFRSFSNNHAHFHGMLKWVPAKHHLVLIQDLATKKTTTITFDRAKGTTSTEKACKDAVTHFISQYGGPEGEKQWKFGQVDHRAVDVHEKIWETAKALWGFPYISQQQF</sequence>
<dbReference type="Proteomes" id="UP001370758">
    <property type="component" value="Unassembled WGS sequence"/>
</dbReference>
<dbReference type="AlphaFoldDB" id="A0AAV9WIK0"/>
<name>A0AAV9WIK0_9PEZI</name>
<evidence type="ECO:0008006" key="3">
    <source>
        <dbReference type="Google" id="ProtNLM"/>
    </source>
</evidence>
<protein>
    <recommendedName>
        <fullName evidence="3">Fungal-type protein kinase domain-containing protein</fullName>
    </recommendedName>
</protein>
<reference evidence="1 2" key="1">
    <citation type="submission" date="2023-08" db="EMBL/GenBank/DDBJ databases">
        <authorList>
            <person name="Palmer J.M."/>
        </authorList>
    </citation>
    <scope>NUCLEOTIDE SEQUENCE [LARGE SCALE GENOMIC DNA]</scope>
    <source>
        <strain evidence="1 2">TWF481</strain>
    </source>
</reference>
<proteinExistence type="predicted"/>